<dbReference type="InterPro" id="IPR000290">
    <property type="entry name" value="Colicin_pyocin"/>
</dbReference>
<accession>A0ABR9BNL0</accession>
<dbReference type="EMBL" id="JACYTP010000009">
    <property type="protein sequence ID" value="MBD8513814.1"/>
    <property type="molecule type" value="Genomic_DNA"/>
</dbReference>
<evidence type="ECO:0000256" key="1">
    <source>
        <dbReference type="ARBA" id="ARBA00009346"/>
    </source>
</evidence>
<dbReference type="CDD" id="cd16363">
    <property type="entry name" value="Col_Im_like"/>
    <property type="match status" value="1"/>
</dbReference>
<keyword evidence="2" id="KW-0079">Bacteriocin immunity</keyword>
<proteinExistence type="inferred from homology"/>
<evidence type="ECO:0000313" key="3">
    <source>
        <dbReference type="EMBL" id="MBD8513814.1"/>
    </source>
</evidence>
<dbReference type="PRINTS" id="PR01299">
    <property type="entry name" value="PYOCIN"/>
</dbReference>
<dbReference type="Proteomes" id="UP000649768">
    <property type="component" value="Unassembled WGS sequence"/>
</dbReference>
<reference evidence="3 4" key="1">
    <citation type="submission" date="2020-09" db="EMBL/GenBank/DDBJ databases">
        <title>Photobacterium sp. CAU 1568 isolated from sand of Sido Beach.</title>
        <authorList>
            <person name="Kim W."/>
        </authorList>
    </citation>
    <scope>NUCLEOTIDE SEQUENCE [LARGE SCALE GENOMIC DNA]</scope>
    <source>
        <strain evidence="3 4">CAU 1568</strain>
    </source>
</reference>
<gene>
    <name evidence="3" type="ORF">IFO68_14120</name>
</gene>
<comment type="similarity">
    <text evidence="1">Belongs to the colicins ColE2/ColE8/ColE9 and pyocins S1/S2 family.</text>
</comment>
<evidence type="ECO:0000256" key="2">
    <source>
        <dbReference type="ARBA" id="ARBA00023025"/>
    </source>
</evidence>
<dbReference type="InterPro" id="IPR035900">
    <property type="entry name" value="Colicin_E_sf"/>
</dbReference>
<sequence length="86" mass="10093">MLMKNELNQYTEQEFLELVKEPYDENCDDQLVDELLIFFNKKIRHPRGSALVTHPDMCGIEDSPEAVVSELKRWYAEQGLPCFKSE</sequence>
<name>A0ABR9BNL0_9GAMM</name>
<dbReference type="SUPFAM" id="SSF47345">
    <property type="entry name" value="Colicin E immunity proteins"/>
    <property type="match status" value="1"/>
</dbReference>
<evidence type="ECO:0000313" key="4">
    <source>
        <dbReference type="Proteomes" id="UP000649768"/>
    </source>
</evidence>
<dbReference type="Gene3D" id="1.10.1200.20">
    <property type="entry name" value="Colicin E immunity protein"/>
    <property type="match status" value="1"/>
</dbReference>
<protein>
    <submittedName>
        <fullName evidence="3">Bacteriocin immunity protein</fullName>
    </submittedName>
</protein>
<organism evidence="3 4">
    <name type="scientific">Photobacterium arenosum</name>
    <dbReference type="NCBI Taxonomy" id="2774143"/>
    <lineage>
        <taxon>Bacteria</taxon>
        <taxon>Pseudomonadati</taxon>
        <taxon>Pseudomonadota</taxon>
        <taxon>Gammaproteobacteria</taxon>
        <taxon>Vibrionales</taxon>
        <taxon>Vibrionaceae</taxon>
        <taxon>Photobacterium</taxon>
    </lineage>
</organism>
<comment type="caution">
    <text evidence="3">The sequence shown here is derived from an EMBL/GenBank/DDBJ whole genome shotgun (WGS) entry which is preliminary data.</text>
</comment>
<dbReference type="Pfam" id="PF01320">
    <property type="entry name" value="Colicin_Pyocin"/>
    <property type="match status" value="1"/>
</dbReference>
<keyword evidence="4" id="KW-1185">Reference proteome</keyword>